<dbReference type="EMBL" id="BGZK01001432">
    <property type="protein sequence ID" value="GBP79811.1"/>
    <property type="molecule type" value="Genomic_DNA"/>
</dbReference>
<organism evidence="2 3">
    <name type="scientific">Eumeta variegata</name>
    <name type="common">Bagworm moth</name>
    <name type="synonym">Eumeta japonica</name>
    <dbReference type="NCBI Taxonomy" id="151549"/>
    <lineage>
        <taxon>Eukaryota</taxon>
        <taxon>Metazoa</taxon>
        <taxon>Ecdysozoa</taxon>
        <taxon>Arthropoda</taxon>
        <taxon>Hexapoda</taxon>
        <taxon>Insecta</taxon>
        <taxon>Pterygota</taxon>
        <taxon>Neoptera</taxon>
        <taxon>Endopterygota</taxon>
        <taxon>Lepidoptera</taxon>
        <taxon>Glossata</taxon>
        <taxon>Ditrysia</taxon>
        <taxon>Tineoidea</taxon>
        <taxon>Psychidae</taxon>
        <taxon>Oiketicinae</taxon>
        <taxon>Eumeta</taxon>
    </lineage>
</organism>
<comment type="caution">
    <text evidence="2">The sequence shown here is derived from an EMBL/GenBank/DDBJ whole genome shotgun (WGS) entry which is preliminary data.</text>
</comment>
<evidence type="ECO:0000313" key="3">
    <source>
        <dbReference type="Proteomes" id="UP000299102"/>
    </source>
</evidence>
<accession>A0A4C1YTK7</accession>
<feature type="region of interest" description="Disordered" evidence="1">
    <location>
        <begin position="55"/>
        <end position="85"/>
    </location>
</feature>
<sequence>MPSRSLKGFKLEVYTNLKGPKSSQGSKVERRLNAELLKSSVPRVVITSVTTGVSHLEPQGQRGGPRFNSLIPTKGIVDGYAQQRQ</sequence>
<dbReference type="AlphaFoldDB" id="A0A4C1YTK7"/>
<keyword evidence="3" id="KW-1185">Reference proteome</keyword>
<reference evidence="2 3" key="1">
    <citation type="journal article" date="2019" name="Commun. Biol.">
        <title>The bagworm genome reveals a unique fibroin gene that provides high tensile strength.</title>
        <authorList>
            <person name="Kono N."/>
            <person name="Nakamura H."/>
            <person name="Ohtoshi R."/>
            <person name="Tomita M."/>
            <person name="Numata K."/>
            <person name="Arakawa K."/>
        </authorList>
    </citation>
    <scope>NUCLEOTIDE SEQUENCE [LARGE SCALE GENOMIC DNA]</scope>
</reference>
<protein>
    <submittedName>
        <fullName evidence="2">Uncharacterized protein</fullName>
    </submittedName>
</protein>
<evidence type="ECO:0000313" key="2">
    <source>
        <dbReference type="EMBL" id="GBP79811.1"/>
    </source>
</evidence>
<name>A0A4C1YTK7_EUMVA</name>
<dbReference type="Proteomes" id="UP000299102">
    <property type="component" value="Unassembled WGS sequence"/>
</dbReference>
<proteinExistence type="predicted"/>
<gene>
    <name evidence="2" type="ORF">EVAR_61401_1</name>
</gene>
<evidence type="ECO:0000256" key="1">
    <source>
        <dbReference type="SAM" id="MobiDB-lite"/>
    </source>
</evidence>